<dbReference type="GO" id="GO:0000166">
    <property type="term" value="F:nucleotide binding"/>
    <property type="evidence" value="ECO:0007669"/>
    <property type="project" value="UniProtKB-KW"/>
</dbReference>
<evidence type="ECO:0000256" key="3">
    <source>
        <dbReference type="ARBA" id="ARBA00022741"/>
    </source>
</evidence>
<dbReference type="OrthoDB" id="9782134at2"/>
<dbReference type="Proteomes" id="UP000186156">
    <property type="component" value="Unassembled WGS sequence"/>
</dbReference>
<evidence type="ECO:0000256" key="1">
    <source>
        <dbReference type="ARBA" id="ARBA00012506"/>
    </source>
</evidence>
<gene>
    <name evidence="8" type="ORF">SAMN05421799_102309</name>
</gene>
<organism evidence="8 9">
    <name type="scientific">Alicyclobacillus vulcanalis</name>
    <dbReference type="NCBI Taxonomy" id="252246"/>
    <lineage>
        <taxon>Bacteria</taxon>
        <taxon>Bacillati</taxon>
        <taxon>Bacillota</taxon>
        <taxon>Bacilli</taxon>
        <taxon>Bacillales</taxon>
        <taxon>Alicyclobacillaceae</taxon>
        <taxon>Alicyclobacillus</taxon>
    </lineage>
</organism>
<dbReference type="PANTHER" id="PTHR35795">
    <property type="entry name" value="SLR1885 PROTEIN"/>
    <property type="match status" value="1"/>
</dbReference>
<dbReference type="InterPro" id="IPR051094">
    <property type="entry name" value="Diverse_Catalytic_Enzymes"/>
</dbReference>
<dbReference type="InterPro" id="IPR006674">
    <property type="entry name" value="HD_domain"/>
</dbReference>
<dbReference type="GO" id="GO:0046872">
    <property type="term" value="F:metal ion binding"/>
    <property type="evidence" value="ECO:0007669"/>
    <property type="project" value="UniProtKB-KW"/>
</dbReference>
<evidence type="ECO:0000313" key="8">
    <source>
        <dbReference type="EMBL" id="SIS67180.1"/>
    </source>
</evidence>
<dbReference type="SUPFAM" id="SSF109604">
    <property type="entry name" value="HD-domain/PDEase-like"/>
    <property type="match status" value="1"/>
</dbReference>
<keyword evidence="3" id="KW-0547">Nucleotide-binding</keyword>
<protein>
    <recommendedName>
        <fullName evidence="1">bis(5'-nucleosyl)-tetraphosphatase (symmetrical)</fullName>
        <ecNumber evidence="1">3.6.1.41</ecNumber>
    </recommendedName>
</protein>
<keyword evidence="5" id="KW-0408">Iron</keyword>
<dbReference type="InterPro" id="IPR003607">
    <property type="entry name" value="HD/PDEase_dom"/>
</dbReference>
<evidence type="ECO:0000256" key="4">
    <source>
        <dbReference type="ARBA" id="ARBA00022801"/>
    </source>
</evidence>
<dbReference type="EC" id="3.6.1.41" evidence="1"/>
<dbReference type="GO" id="GO:0008803">
    <property type="term" value="F:bis(5'-nucleosyl)-tetraphosphatase (symmetrical) activity"/>
    <property type="evidence" value="ECO:0007669"/>
    <property type="project" value="UniProtKB-EC"/>
</dbReference>
<comment type="catalytic activity">
    <reaction evidence="6">
        <text>P(1),P(4)-bis(5'-adenosyl) tetraphosphate + H2O = 2 ADP + 2 H(+)</text>
        <dbReference type="Rhea" id="RHEA:24252"/>
        <dbReference type="ChEBI" id="CHEBI:15377"/>
        <dbReference type="ChEBI" id="CHEBI:15378"/>
        <dbReference type="ChEBI" id="CHEBI:58141"/>
        <dbReference type="ChEBI" id="CHEBI:456216"/>
        <dbReference type="EC" id="3.6.1.41"/>
    </reaction>
</comment>
<dbReference type="RefSeq" id="WP_076345245.1">
    <property type="nucleotide sequence ID" value="NZ_FTOO01000002.1"/>
</dbReference>
<dbReference type="Pfam" id="PF01966">
    <property type="entry name" value="HD"/>
    <property type="match status" value="1"/>
</dbReference>
<dbReference type="AlphaFoldDB" id="A0A1N7L0J6"/>
<accession>A0A1N7L0J6</accession>
<dbReference type="STRING" id="252246.SAMN05421799_102309"/>
<reference evidence="9" key="1">
    <citation type="submission" date="2017-01" db="EMBL/GenBank/DDBJ databases">
        <authorList>
            <person name="Varghese N."/>
            <person name="Submissions S."/>
        </authorList>
    </citation>
    <scope>NUCLEOTIDE SEQUENCE [LARGE SCALE GENOMIC DNA]</scope>
    <source>
        <strain evidence="9">DSM 16176</strain>
    </source>
</reference>
<feature type="domain" description="HD" evidence="7">
    <location>
        <begin position="22"/>
        <end position="135"/>
    </location>
</feature>
<keyword evidence="2" id="KW-0479">Metal-binding</keyword>
<dbReference type="Gene3D" id="1.10.3210.10">
    <property type="entry name" value="Hypothetical protein af1432"/>
    <property type="match status" value="1"/>
</dbReference>
<dbReference type="CDD" id="cd00077">
    <property type="entry name" value="HDc"/>
    <property type="match status" value="1"/>
</dbReference>
<dbReference type="PANTHER" id="PTHR35795:SF1">
    <property type="entry name" value="BIS(5'-NUCLEOSYL)-TETRAPHOSPHATASE, SYMMETRICAL"/>
    <property type="match status" value="1"/>
</dbReference>
<name>A0A1N7L0J6_9BACL</name>
<proteinExistence type="predicted"/>
<keyword evidence="4 8" id="KW-0378">Hydrolase</keyword>
<evidence type="ECO:0000313" key="9">
    <source>
        <dbReference type="Proteomes" id="UP000186156"/>
    </source>
</evidence>
<dbReference type="InterPro" id="IPR005249">
    <property type="entry name" value="YqeK"/>
</dbReference>
<evidence type="ECO:0000259" key="7">
    <source>
        <dbReference type="Pfam" id="PF01966"/>
    </source>
</evidence>
<evidence type="ECO:0000256" key="2">
    <source>
        <dbReference type="ARBA" id="ARBA00022723"/>
    </source>
</evidence>
<dbReference type="EMBL" id="FTOO01000002">
    <property type="protein sequence ID" value="SIS67180.1"/>
    <property type="molecule type" value="Genomic_DNA"/>
</dbReference>
<keyword evidence="9" id="KW-1185">Reference proteome</keyword>
<evidence type="ECO:0000256" key="5">
    <source>
        <dbReference type="ARBA" id="ARBA00023004"/>
    </source>
</evidence>
<sequence length="195" mass="21674">MQRGNIIHDLRQRLAESLTPARYRHVLGVVEAAVRLARRFDADVLGAELAAWLHDLSREWPSDRLLAYMRDRQLDVPAAWLDAPILLHGPVAADIARVQYGVDDADVLNAVFYHTTGRPGMRPLEAVLFVADAIEPSRDYPGVDHLRALAESDLKAATLAALESTLRYALDRGFEMDASTVAARNELLKQARNKA</sequence>
<dbReference type="NCBIfam" id="TIGR00488">
    <property type="entry name" value="bis(5'-nucleosyl)-tetraphosphatase (symmetrical) YqeK"/>
    <property type="match status" value="1"/>
</dbReference>
<evidence type="ECO:0000256" key="6">
    <source>
        <dbReference type="ARBA" id="ARBA00049417"/>
    </source>
</evidence>